<name>A0ABV7KZ07_9PROT</name>
<proteinExistence type="predicted"/>
<dbReference type="PANTHER" id="PTHR43004:SF21">
    <property type="entry name" value="FAD-BINDING DOMAIN-CONTAINING PROTEIN-RELATED"/>
    <property type="match status" value="1"/>
</dbReference>
<dbReference type="PRINTS" id="PR00420">
    <property type="entry name" value="RNGMNOXGNASE"/>
</dbReference>
<gene>
    <name evidence="4" type="ORF">ACFOGJ_09915</name>
</gene>
<dbReference type="SUPFAM" id="SSF51905">
    <property type="entry name" value="FAD/NAD(P)-binding domain"/>
    <property type="match status" value="1"/>
</dbReference>
<dbReference type="Gene3D" id="3.30.9.10">
    <property type="entry name" value="D-Amino Acid Oxidase, subunit A, domain 2"/>
    <property type="match status" value="1"/>
</dbReference>
<organism evidence="4 5">
    <name type="scientific">Marinibaculum pumilum</name>
    <dbReference type="NCBI Taxonomy" id="1766165"/>
    <lineage>
        <taxon>Bacteria</taxon>
        <taxon>Pseudomonadati</taxon>
        <taxon>Pseudomonadota</taxon>
        <taxon>Alphaproteobacteria</taxon>
        <taxon>Rhodospirillales</taxon>
        <taxon>Rhodospirillaceae</taxon>
        <taxon>Marinibaculum</taxon>
    </lineage>
</organism>
<dbReference type="NCBIfam" id="NF004780">
    <property type="entry name" value="PRK06126.1"/>
    <property type="match status" value="1"/>
</dbReference>
<keyword evidence="4" id="KW-0503">Monooxygenase</keyword>
<sequence>MSKRDTEGFDCDVIIAGAGPVGLTLAIDLGRRGIGCVVLERNSGPTPWPKMDRTNARSMEMFRRIGLADRIRARGYPADNPMDVLLVRRLCDPPLAVLPFPSVAEARRRIAACRDGSLPLEPYQLVSQNDLEPLLREAADELPAVSLRDSSELLSLTQDENGVTAEVADAAGGGSHHVHGRYLIGCDGGRSTVRRALGIGLEGQGGLRELRQVVFGSRDLYAKIRAGKGRHYNFAEPNGSMIIAQGSRREFSLHTNLPADTDFVPVLRDLIGFDCEIEIRHLLTWRYNLLVAERYRLGRVLLAGDSAHLVIPTGGLGMNTGVGDAFDLSWKLAGTLAGWGGPGLLDAYEAERRPVAMFNRDAAGWAAEGVPLWRRYVTPEAVQDGPEQAALIEAFCTCHSRMHNMVGAEWAYSYAGSPLIADEPGNAPVWETSRYEPHARPGVRLPHMWLRDGRPIQDVAGDGYTLLDLGGAEGGSGAATLADAFAALGAPLGVLRLDDPDLRAVYGRRLLLLRPDLHIAWRGERMPDDPLALARRVTGHRS</sequence>
<evidence type="ECO:0000313" key="4">
    <source>
        <dbReference type="EMBL" id="MFC3227547.1"/>
    </source>
</evidence>
<comment type="caution">
    <text evidence="4">The sequence shown here is derived from an EMBL/GenBank/DDBJ whole genome shotgun (WGS) entry which is preliminary data.</text>
</comment>
<evidence type="ECO:0000256" key="2">
    <source>
        <dbReference type="ARBA" id="ARBA00022827"/>
    </source>
</evidence>
<keyword evidence="4" id="KW-0560">Oxidoreductase</keyword>
<dbReference type="Proteomes" id="UP001595528">
    <property type="component" value="Unassembled WGS sequence"/>
</dbReference>
<keyword evidence="5" id="KW-1185">Reference proteome</keyword>
<evidence type="ECO:0000313" key="5">
    <source>
        <dbReference type="Proteomes" id="UP001595528"/>
    </source>
</evidence>
<reference evidence="5" key="1">
    <citation type="journal article" date="2019" name="Int. J. Syst. Evol. Microbiol.">
        <title>The Global Catalogue of Microorganisms (GCM) 10K type strain sequencing project: providing services to taxonomists for standard genome sequencing and annotation.</title>
        <authorList>
            <consortium name="The Broad Institute Genomics Platform"/>
            <consortium name="The Broad Institute Genome Sequencing Center for Infectious Disease"/>
            <person name="Wu L."/>
            <person name="Ma J."/>
        </authorList>
    </citation>
    <scope>NUCLEOTIDE SEQUENCE [LARGE SCALE GENOMIC DNA]</scope>
    <source>
        <strain evidence="5">KCTC 42964</strain>
    </source>
</reference>
<dbReference type="Gene3D" id="3.40.30.120">
    <property type="match status" value="1"/>
</dbReference>
<evidence type="ECO:0000259" key="3">
    <source>
        <dbReference type="Pfam" id="PF01494"/>
    </source>
</evidence>
<evidence type="ECO:0000256" key="1">
    <source>
        <dbReference type="ARBA" id="ARBA00022630"/>
    </source>
</evidence>
<feature type="domain" description="FAD-binding" evidence="3">
    <location>
        <begin position="10"/>
        <end position="357"/>
    </location>
</feature>
<dbReference type="PANTHER" id="PTHR43004">
    <property type="entry name" value="TRK SYSTEM POTASSIUM UPTAKE PROTEIN"/>
    <property type="match status" value="1"/>
</dbReference>
<dbReference type="GO" id="GO:0004497">
    <property type="term" value="F:monooxygenase activity"/>
    <property type="evidence" value="ECO:0007669"/>
    <property type="project" value="UniProtKB-KW"/>
</dbReference>
<dbReference type="InterPro" id="IPR002938">
    <property type="entry name" value="FAD-bd"/>
</dbReference>
<protein>
    <submittedName>
        <fullName evidence="4">FAD-dependent monooxygenase</fullName>
    </submittedName>
</protein>
<dbReference type="Gene3D" id="3.50.50.60">
    <property type="entry name" value="FAD/NAD(P)-binding domain"/>
    <property type="match status" value="1"/>
</dbReference>
<dbReference type="InterPro" id="IPR036188">
    <property type="entry name" value="FAD/NAD-bd_sf"/>
</dbReference>
<dbReference type="RefSeq" id="WP_379899790.1">
    <property type="nucleotide sequence ID" value="NZ_JBHRTR010000023.1"/>
</dbReference>
<keyword evidence="1" id="KW-0285">Flavoprotein</keyword>
<dbReference type="InterPro" id="IPR050641">
    <property type="entry name" value="RIFMO-like"/>
</dbReference>
<dbReference type="Pfam" id="PF21274">
    <property type="entry name" value="Rng_hyd_C"/>
    <property type="match status" value="1"/>
</dbReference>
<dbReference type="EMBL" id="JBHRTR010000023">
    <property type="protein sequence ID" value="MFC3227547.1"/>
    <property type="molecule type" value="Genomic_DNA"/>
</dbReference>
<dbReference type="Pfam" id="PF01494">
    <property type="entry name" value="FAD_binding_3"/>
    <property type="match status" value="1"/>
</dbReference>
<keyword evidence="2" id="KW-0274">FAD</keyword>
<accession>A0ABV7KZ07</accession>